<dbReference type="GO" id="GO:0005886">
    <property type="term" value="C:plasma membrane"/>
    <property type="evidence" value="ECO:0007669"/>
    <property type="project" value="UniProtKB-SubCell"/>
</dbReference>
<keyword evidence="2" id="KW-0813">Transport</keyword>
<gene>
    <name evidence="9" type="primary">ktrB</name>
    <name evidence="9" type="ORF">MOVI_4930</name>
</gene>
<sequence>MNLKINIKNFLRSIFSLKKIHIIFTFYTLVILLGAGILTGSFSHAENSDQINFFSALFTSVSAFSDTGLSLVDTGTSFNVFGQAVIAILISMGGIGIFAIKFYIFNHLFGKKLSILSREILKIERGSSKLSELKGVIKVSINFFLILVLVSSLTLSLYFYFYDADPQKFSFQKSPYKNISLSLRFAVFHSISAINNAGFDIIGPNSFEPYYHSYFLQIMIIILTIIGGIGYPVIYDFFSFFKLKLSKQKIKRFRFSLFTKVSILSYFVIALIGFILLITFEASSNSPFTFWNQKQNGTWFDKSFALLFHNFMTRSTGFFTFDLKQLTQPSTFLTSLLMFIGSAPSSTGGGIRVTTFWIFIAVVLSKLRGTSDVNIFKRKITTDKIVSAATVFFISFILVIAVVFLSSFSLDSISNQEKTGEYRIYHLIFEVMSAFGTSGLSTGLIRDLSVVSQIGFMIIMLIGQLGITSFIYVWQGDNIGKQNKTYITEDILIG</sequence>
<feature type="transmembrane region" description="Helical" evidence="8">
    <location>
        <begin position="454"/>
        <end position="474"/>
    </location>
</feature>
<dbReference type="PANTHER" id="PTHR32024">
    <property type="entry name" value="TRK SYSTEM POTASSIUM UPTAKE PROTEIN TRKG-RELATED"/>
    <property type="match status" value="1"/>
</dbReference>
<dbReference type="STRING" id="1188239.MOVI_4930"/>
<dbReference type="InterPro" id="IPR003445">
    <property type="entry name" value="Cat_transpt"/>
</dbReference>
<keyword evidence="3" id="KW-1003">Cell membrane</keyword>
<dbReference type="Pfam" id="PF02386">
    <property type="entry name" value="TrkH"/>
    <property type="match status" value="1"/>
</dbReference>
<keyword evidence="7 8" id="KW-0472">Membrane</keyword>
<dbReference type="EMBL" id="JFAD01000027">
    <property type="protein sequence ID" value="EXU60991.1"/>
    <property type="molecule type" value="Genomic_DNA"/>
</dbReference>
<accession>A0A014KVG8</accession>
<feature type="transmembrane region" description="Helical" evidence="8">
    <location>
        <begin position="336"/>
        <end position="364"/>
    </location>
</feature>
<evidence type="ECO:0000256" key="1">
    <source>
        <dbReference type="ARBA" id="ARBA00004651"/>
    </source>
</evidence>
<dbReference type="Proteomes" id="UP000020977">
    <property type="component" value="Unassembled WGS sequence"/>
</dbReference>
<dbReference type="GO" id="GO:0030001">
    <property type="term" value="P:metal ion transport"/>
    <property type="evidence" value="ECO:0007669"/>
    <property type="project" value="UniProtKB-ARBA"/>
</dbReference>
<evidence type="ECO:0000256" key="7">
    <source>
        <dbReference type="ARBA" id="ARBA00023136"/>
    </source>
</evidence>
<comment type="caution">
    <text evidence="9">The sequence shown here is derived from an EMBL/GenBank/DDBJ whole genome shotgun (WGS) entry which is preliminary data.</text>
</comment>
<feature type="transmembrane region" description="Helical" evidence="8">
    <location>
        <begin position="385"/>
        <end position="404"/>
    </location>
</feature>
<keyword evidence="5 8" id="KW-1133">Transmembrane helix</keyword>
<feature type="transmembrane region" description="Helical" evidence="8">
    <location>
        <begin position="255"/>
        <end position="280"/>
    </location>
</feature>
<proteinExistence type="predicted"/>
<organism evidence="9 10">
    <name type="scientific">Mesomycoplasma ovipneumoniae 14811</name>
    <dbReference type="NCBI Taxonomy" id="1188239"/>
    <lineage>
        <taxon>Bacteria</taxon>
        <taxon>Bacillati</taxon>
        <taxon>Mycoplasmatota</taxon>
        <taxon>Mycoplasmoidales</taxon>
        <taxon>Metamycoplasmataceae</taxon>
        <taxon>Mesomycoplasma</taxon>
    </lineage>
</organism>
<feature type="transmembrane region" description="Helical" evidence="8">
    <location>
        <begin position="139"/>
        <end position="161"/>
    </location>
</feature>
<dbReference type="AlphaFoldDB" id="A0A014KVG8"/>
<dbReference type="PANTHER" id="PTHR32024:SF1">
    <property type="entry name" value="KTR SYSTEM POTASSIUM UPTAKE PROTEIN B"/>
    <property type="match status" value="1"/>
</dbReference>
<name>A0A014KVG8_9BACT</name>
<feature type="transmembrane region" description="Helical" evidence="8">
    <location>
        <begin position="424"/>
        <end position="445"/>
    </location>
</feature>
<feature type="transmembrane region" description="Helical" evidence="8">
    <location>
        <begin position="214"/>
        <end position="234"/>
    </location>
</feature>
<evidence type="ECO:0000313" key="9">
    <source>
        <dbReference type="EMBL" id="EXU60991.1"/>
    </source>
</evidence>
<feature type="transmembrane region" description="Helical" evidence="8">
    <location>
        <begin position="84"/>
        <end position="104"/>
    </location>
</feature>
<feature type="transmembrane region" description="Helical" evidence="8">
    <location>
        <begin position="20"/>
        <end position="39"/>
    </location>
</feature>
<keyword evidence="6" id="KW-0406">Ion transport</keyword>
<protein>
    <submittedName>
        <fullName evidence="9">Potassium uptake protein KtrB</fullName>
    </submittedName>
</protein>
<comment type="subcellular location">
    <subcellularLocation>
        <location evidence="1">Cell membrane</location>
        <topology evidence="1">Multi-pass membrane protein</topology>
    </subcellularLocation>
</comment>
<dbReference type="RefSeq" id="WP_044284322.1">
    <property type="nucleotide sequence ID" value="NZ_JFAD01000027.1"/>
</dbReference>
<evidence type="ECO:0000256" key="2">
    <source>
        <dbReference type="ARBA" id="ARBA00022448"/>
    </source>
</evidence>
<evidence type="ECO:0000256" key="4">
    <source>
        <dbReference type="ARBA" id="ARBA00022692"/>
    </source>
</evidence>
<dbReference type="eggNOG" id="COG0168">
    <property type="taxonomic scope" value="Bacteria"/>
</dbReference>
<evidence type="ECO:0000256" key="5">
    <source>
        <dbReference type="ARBA" id="ARBA00022989"/>
    </source>
</evidence>
<evidence type="ECO:0000313" key="10">
    <source>
        <dbReference type="Proteomes" id="UP000020977"/>
    </source>
</evidence>
<evidence type="ECO:0000256" key="3">
    <source>
        <dbReference type="ARBA" id="ARBA00022475"/>
    </source>
</evidence>
<dbReference type="GO" id="GO:0008324">
    <property type="term" value="F:monoatomic cation transmembrane transporter activity"/>
    <property type="evidence" value="ECO:0007669"/>
    <property type="project" value="InterPro"/>
</dbReference>
<keyword evidence="4 8" id="KW-0812">Transmembrane</keyword>
<reference evidence="9 10" key="1">
    <citation type="submission" date="2014-03" db="EMBL/GenBank/DDBJ databases">
        <title>Genome sequence of Mycoplasma ovipneumoniae strain 14811.</title>
        <authorList>
            <person name="Sirand-Pugnet P."/>
            <person name="Breton M."/>
            <person name="Dordet-Frisoni E."/>
            <person name="Baranowski E."/>
            <person name="Barre A."/>
            <person name="Couture C."/>
            <person name="Dupuy V."/>
            <person name="Gaurivaud P."/>
            <person name="Jacob D."/>
            <person name="Lemaitre C."/>
            <person name="Manso-Silvan L."/>
            <person name="Nikolski M."/>
            <person name="Nouvel L.-X."/>
            <person name="Poumarat F."/>
            <person name="Tardy F."/>
            <person name="Thebault P."/>
            <person name="Theil S."/>
            <person name="Citti C."/>
            <person name="Thiaucourt F."/>
            <person name="Blanchard A."/>
        </authorList>
    </citation>
    <scope>NUCLEOTIDE SEQUENCE [LARGE SCALE GENOMIC DNA]</scope>
    <source>
        <strain evidence="9 10">14811</strain>
    </source>
</reference>
<evidence type="ECO:0000256" key="6">
    <source>
        <dbReference type="ARBA" id="ARBA00023065"/>
    </source>
</evidence>
<evidence type="ECO:0000256" key="8">
    <source>
        <dbReference type="SAM" id="Phobius"/>
    </source>
</evidence>